<keyword evidence="3" id="KW-0479">Metal-binding</keyword>
<dbReference type="SUPFAM" id="SSF57850">
    <property type="entry name" value="RING/U-box"/>
    <property type="match status" value="1"/>
</dbReference>
<evidence type="ECO:0000256" key="2">
    <source>
        <dbReference type="ARBA" id="ARBA00022692"/>
    </source>
</evidence>
<dbReference type="InterPro" id="IPR013083">
    <property type="entry name" value="Znf_RING/FYVE/PHD"/>
</dbReference>
<feature type="region of interest" description="Disordered" evidence="9">
    <location>
        <begin position="568"/>
        <end position="627"/>
    </location>
</feature>
<feature type="compositionally biased region" description="Polar residues" evidence="9">
    <location>
        <begin position="1195"/>
        <end position="1209"/>
    </location>
</feature>
<feature type="compositionally biased region" description="Acidic residues" evidence="9">
    <location>
        <begin position="570"/>
        <end position="579"/>
    </location>
</feature>
<keyword evidence="4 8" id="KW-0863">Zinc-finger</keyword>
<feature type="region of interest" description="Disordered" evidence="9">
    <location>
        <begin position="374"/>
        <end position="395"/>
    </location>
</feature>
<dbReference type="PANTHER" id="PTHR47168:SF1">
    <property type="entry name" value="OS02G0798600 PROTEIN"/>
    <property type="match status" value="1"/>
</dbReference>
<feature type="region of interest" description="Disordered" evidence="9">
    <location>
        <begin position="1180"/>
        <end position="1210"/>
    </location>
</feature>
<feature type="compositionally biased region" description="Low complexity" evidence="9">
    <location>
        <begin position="1580"/>
        <end position="1595"/>
    </location>
</feature>
<comment type="caution">
    <text evidence="13">The sequence shown here is derived from an EMBL/GenBank/DDBJ whole genome shotgun (WGS) entry which is preliminary data.</text>
</comment>
<comment type="subcellular location">
    <subcellularLocation>
        <location evidence="1">Membrane</location>
        <topology evidence="1">Single-pass membrane protein</topology>
    </subcellularLocation>
</comment>
<dbReference type="Pfam" id="PF13639">
    <property type="entry name" value="zf-RING_2"/>
    <property type="match status" value="1"/>
</dbReference>
<keyword evidence="2 10" id="KW-0812">Transmembrane</keyword>
<feature type="region of interest" description="Disordered" evidence="9">
    <location>
        <begin position="36"/>
        <end position="57"/>
    </location>
</feature>
<feature type="compositionally biased region" description="Low complexity" evidence="9">
    <location>
        <begin position="1497"/>
        <end position="1509"/>
    </location>
</feature>
<feature type="region of interest" description="Disordered" evidence="9">
    <location>
        <begin position="1573"/>
        <end position="1600"/>
    </location>
</feature>
<organism evidence="13 14">
    <name type="scientific">Actinomortierella ambigua</name>
    <dbReference type="NCBI Taxonomy" id="1343610"/>
    <lineage>
        <taxon>Eukaryota</taxon>
        <taxon>Fungi</taxon>
        <taxon>Fungi incertae sedis</taxon>
        <taxon>Mucoromycota</taxon>
        <taxon>Mortierellomycotina</taxon>
        <taxon>Mortierellomycetes</taxon>
        <taxon>Mortierellales</taxon>
        <taxon>Mortierellaceae</taxon>
        <taxon>Actinomortierella</taxon>
    </lineage>
</organism>
<feature type="compositionally biased region" description="Low complexity" evidence="9">
    <location>
        <begin position="339"/>
        <end position="355"/>
    </location>
</feature>
<keyword evidence="6 10" id="KW-1133">Transmembrane helix</keyword>
<evidence type="ECO:0000256" key="5">
    <source>
        <dbReference type="ARBA" id="ARBA00022833"/>
    </source>
</evidence>
<evidence type="ECO:0000256" key="10">
    <source>
        <dbReference type="SAM" id="Phobius"/>
    </source>
</evidence>
<dbReference type="Proteomes" id="UP000807716">
    <property type="component" value="Unassembled WGS sequence"/>
</dbReference>
<accession>A0A9P6Q2P6</accession>
<dbReference type="GO" id="GO:0016020">
    <property type="term" value="C:membrane"/>
    <property type="evidence" value="ECO:0007669"/>
    <property type="project" value="UniProtKB-SubCell"/>
</dbReference>
<evidence type="ECO:0000256" key="11">
    <source>
        <dbReference type="SAM" id="SignalP"/>
    </source>
</evidence>
<feature type="region of interest" description="Disordered" evidence="9">
    <location>
        <begin position="962"/>
        <end position="983"/>
    </location>
</feature>
<keyword evidence="5" id="KW-0862">Zinc</keyword>
<feature type="signal peptide" evidence="11">
    <location>
        <begin position="1"/>
        <end position="26"/>
    </location>
</feature>
<feature type="compositionally biased region" description="Polar residues" evidence="9">
    <location>
        <begin position="589"/>
        <end position="612"/>
    </location>
</feature>
<dbReference type="InterPro" id="IPR001841">
    <property type="entry name" value="Znf_RING"/>
</dbReference>
<feature type="compositionally biased region" description="Basic and acidic residues" evidence="9">
    <location>
        <begin position="1095"/>
        <end position="1108"/>
    </location>
</feature>
<evidence type="ECO:0000256" key="7">
    <source>
        <dbReference type="ARBA" id="ARBA00023136"/>
    </source>
</evidence>
<feature type="chain" id="PRO_5040117201" evidence="11">
    <location>
        <begin position="27"/>
        <end position="1637"/>
    </location>
</feature>
<feature type="region of interest" description="Disordered" evidence="9">
    <location>
        <begin position="1317"/>
        <end position="1407"/>
    </location>
</feature>
<evidence type="ECO:0000313" key="14">
    <source>
        <dbReference type="Proteomes" id="UP000807716"/>
    </source>
</evidence>
<dbReference type="GO" id="GO:0008270">
    <property type="term" value="F:zinc ion binding"/>
    <property type="evidence" value="ECO:0007669"/>
    <property type="project" value="UniProtKB-KW"/>
</dbReference>
<keyword evidence="14" id="KW-1185">Reference proteome</keyword>
<dbReference type="InterPro" id="IPR051653">
    <property type="entry name" value="E3_ligase_sorting_rcpt"/>
</dbReference>
<dbReference type="OrthoDB" id="8062037at2759"/>
<feature type="region of interest" description="Disordered" evidence="9">
    <location>
        <begin position="304"/>
        <end position="357"/>
    </location>
</feature>
<feature type="region of interest" description="Disordered" evidence="9">
    <location>
        <begin position="1469"/>
        <end position="1518"/>
    </location>
</feature>
<feature type="domain" description="RING-type" evidence="12">
    <location>
        <begin position="1524"/>
        <end position="1566"/>
    </location>
</feature>
<evidence type="ECO:0000313" key="13">
    <source>
        <dbReference type="EMBL" id="KAG0259320.1"/>
    </source>
</evidence>
<feature type="transmembrane region" description="Helical" evidence="10">
    <location>
        <begin position="506"/>
        <end position="528"/>
    </location>
</feature>
<feature type="compositionally biased region" description="Basic and acidic residues" evidence="9">
    <location>
        <begin position="1392"/>
        <end position="1407"/>
    </location>
</feature>
<feature type="compositionally biased region" description="Basic and acidic residues" evidence="9">
    <location>
        <begin position="1317"/>
        <end position="1328"/>
    </location>
</feature>
<evidence type="ECO:0000256" key="8">
    <source>
        <dbReference type="PROSITE-ProRule" id="PRU00175"/>
    </source>
</evidence>
<dbReference type="EMBL" id="JAAAJB010000289">
    <property type="protein sequence ID" value="KAG0259320.1"/>
    <property type="molecule type" value="Genomic_DNA"/>
</dbReference>
<sequence length="1637" mass="176610">MRVSLARRRLAFAALAASFLSLLSEALPIVRRQDPSTVPSTALDAPSSPLPPPSLQDPPKAKFIQLPLVEVISPNVTLFAAIDMPEEGDGRGSNSVSTSTNSNNTIDGDLTPLILPTSSLALTSSQILHFDGSLMFGFGGKEPLQGVLIEWELGCNISRIFPFNNPSDQPWIALVSTASLTPPRSSTSSSAIPATPTTPGAGQDKGTIQPAKAEIGSDSPNNVVPTKPSFDHNGTYCTVSRLSRILQRASTNVAGMIIYDDPVQAGRLAQGDPNAKGIPFTQVRMQTDHALEDMVGLWDQAIHRHQNKQRPDDPPDSPPIEDDDESDKVRGGGAGSDVSSTLSPPAISSSSLAAPDAMPTRPVYYRKRQALDDESELSAKAPGSEEGVAVEGGGPTLSMDPGQAPSIRVFGVIAIADPGLINILRQSAAIGDGMDGSDQEGEPGPANAGNSSMTGLLNSRNLVVAQLTFANPVQVPIGPLVPPRLPNGQDPAPDAERPAADKSLGLFFWVILGAVVLVIGVWVGFGVAEARSMNRRRQEARANQVKLKTLNQEELEKFTTIVFTESDMAYADDEDEDDNDEKRGAGGAVTTSNGTGLSSADQDANTDQPNETLNEKQGLHSPSQENVIQDRSMVTRASEPLLEASVAVSQQEKPGPHWEQQQLKKQPVYSRFWAKPATAVAGAAGLVRNLSGVARVERAVAPGVAPVSHVCLSQEADDQDLVRRRSNSLDGSHYSSKGGHQQYWPHHQLHHFQHHYRETSHDMSEWSSSGADPEDHSQELSTSVYAGPYPRGHPFSISGFFFDRSEKCQSWDERKRELVQYDAASCLSSSSSSASIASSQQSGHHVRHPSKGYDYRSHAQEGWINLGPDTLRVFNGIEPVPITSGNHSAEEHQRGGDNDGHHRSTTADRDVSRLDIRRSSLPLDSLMHTSSSASPSFPTIPSMLYTRPTLRRKYRFILPRKIDTSPSMGDDQRQGRPGSDGDQYDCLTTAVPLHSATPPSSAGFMSLSSTLYPLGDQWASKSGFGRRRSSLGSVAAAAIMESYLNGRRRSSQATAVASNEGNFGASHGGPSLPPSALRTGFFDDASSSSSSSRSSLKDHGEPQHPHLDHPHHHLQHRHSTPVRRSYELWRTAIPQDSDQTLRRGSVQVHRVLPPSMPSPVVSAHMPSVAHVLYQHHSLQAQESTDPLEQEKKEAQSTVSDSLPSQSTTSAEKKLHNLDEPWVGTQGQGPHHKVMPSLPPPPLTVLHARDSSESVMVHLADLRKQDSQETAIGDGKVAMHKGTLPLQRSMSSSTFPVKRISLDKAAMQARRDIEQFHSKASPDDSHEMDQQQQPHVAAATAEVRPHPALRRSSGQQVYRIPTPDEQNSKTSLDKDITPSTAPSTPRAVLTSADKGKAPIDRTNDDNSQREELLLHTSSTVEEEVESAKQRLSQMGIELPGVYVPTSGEFSRLSIDSGLFHLGSDTSSSDVHAGAGVGEASASAGKRPGTSDPTVKIENSTNNNNNNNSNSATQPKSNKKRKYDPCAICFDDYAVGDVIRELPCRHAFHAVCIDPYFLRVKAVCPICQADYSEAGRRRTADRAAGNTSNNDSSSSDSTGEERSRRTILTYFTPLALLAGANGGAHYWYASETLAHMSGY</sequence>
<evidence type="ECO:0000256" key="4">
    <source>
        <dbReference type="ARBA" id="ARBA00022771"/>
    </source>
</evidence>
<feature type="region of interest" description="Disordered" evidence="9">
    <location>
        <begin position="761"/>
        <end position="785"/>
    </location>
</feature>
<keyword evidence="7 10" id="KW-0472">Membrane</keyword>
<evidence type="ECO:0000256" key="1">
    <source>
        <dbReference type="ARBA" id="ARBA00004167"/>
    </source>
</evidence>
<feature type="compositionally biased region" description="Low complexity" evidence="9">
    <location>
        <begin position="183"/>
        <end position="199"/>
    </location>
</feature>
<evidence type="ECO:0000256" key="3">
    <source>
        <dbReference type="ARBA" id="ARBA00022723"/>
    </source>
</evidence>
<feature type="compositionally biased region" description="Basic and acidic residues" evidence="9">
    <location>
        <begin position="888"/>
        <end position="914"/>
    </location>
</feature>
<dbReference type="PANTHER" id="PTHR47168">
    <property type="entry name" value="RING ZINC FINGER DOMAIN SUPERFAMILY PROTEIN-RELATED"/>
    <property type="match status" value="1"/>
</dbReference>
<evidence type="ECO:0000256" key="6">
    <source>
        <dbReference type="ARBA" id="ARBA00022989"/>
    </source>
</evidence>
<feature type="region of interest" description="Disordered" evidence="9">
    <location>
        <begin position="432"/>
        <end position="452"/>
    </location>
</feature>
<dbReference type="SMART" id="SM00184">
    <property type="entry name" value="RING"/>
    <property type="match status" value="1"/>
</dbReference>
<feature type="region of interest" description="Disordered" evidence="9">
    <location>
        <begin position="183"/>
        <end position="208"/>
    </location>
</feature>
<feature type="compositionally biased region" description="Basic residues" evidence="9">
    <location>
        <begin position="1109"/>
        <end position="1121"/>
    </location>
</feature>
<reference evidence="13" key="1">
    <citation type="journal article" date="2020" name="Fungal Divers.">
        <title>Resolving the Mortierellaceae phylogeny through synthesis of multi-gene phylogenetics and phylogenomics.</title>
        <authorList>
            <person name="Vandepol N."/>
            <person name="Liber J."/>
            <person name="Desiro A."/>
            <person name="Na H."/>
            <person name="Kennedy M."/>
            <person name="Barry K."/>
            <person name="Grigoriev I.V."/>
            <person name="Miller A.N."/>
            <person name="O'Donnell K."/>
            <person name="Stajich J.E."/>
            <person name="Bonito G."/>
        </authorList>
    </citation>
    <scope>NUCLEOTIDE SEQUENCE</scope>
    <source>
        <strain evidence="13">BC1065</strain>
    </source>
</reference>
<feature type="region of interest" description="Disordered" evidence="9">
    <location>
        <begin position="1051"/>
        <end position="1123"/>
    </location>
</feature>
<feature type="compositionally biased region" description="Polar residues" evidence="9">
    <location>
        <begin position="1051"/>
        <end position="1061"/>
    </location>
</feature>
<evidence type="ECO:0000259" key="12">
    <source>
        <dbReference type="PROSITE" id="PS50089"/>
    </source>
</evidence>
<keyword evidence="11" id="KW-0732">Signal</keyword>
<protein>
    <submittedName>
        <fullName evidence="13">E3 ubiquitin-protein ligase rnf13</fullName>
    </submittedName>
</protein>
<dbReference type="Gene3D" id="3.30.40.10">
    <property type="entry name" value="Zinc/RING finger domain, C3HC4 (zinc finger)"/>
    <property type="match status" value="1"/>
</dbReference>
<proteinExistence type="predicted"/>
<name>A0A9P6Q2P6_9FUNG</name>
<feature type="region of interest" description="Disordered" evidence="9">
    <location>
        <begin position="878"/>
        <end position="914"/>
    </location>
</feature>
<gene>
    <name evidence="13" type="primary">RNF13</name>
    <name evidence="13" type="ORF">DFQ27_004123</name>
</gene>
<evidence type="ECO:0000256" key="9">
    <source>
        <dbReference type="SAM" id="MobiDB-lite"/>
    </source>
</evidence>
<dbReference type="PROSITE" id="PS50089">
    <property type="entry name" value="ZF_RING_2"/>
    <property type="match status" value="1"/>
</dbReference>